<dbReference type="Pfam" id="PF00621">
    <property type="entry name" value="RhoGEF"/>
    <property type="match status" value="1"/>
</dbReference>
<dbReference type="GO" id="GO:0030335">
    <property type="term" value="P:positive regulation of cell migration"/>
    <property type="evidence" value="ECO:0007669"/>
    <property type="project" value="TreeGrafter"/>
</dbReference>
<proteinExistence type="predicted"/>
<feature type="domain" description="DH" evidence="2">
    <location>
        <begin position="44"/>
        <end position="259"/>
    </location>
</feature>
<dbReference type="Gene3D" id="1.20.900.10">
    <property type="entry name" value="Dbl homology (DH) domain"/>
    <property type="match status" value="1"/>
</dbReference>
<dbReference type="InterPro" id="IPR035899">
    <property type="entry name" value="DBL_dom_sf"/>
</dbReference>
<dbReference type="PROSITE" id="PS50010">
    <property type="entry name" value="DH_2"/>
    <property type="match status" value="1"/>
</dbReference>
<dbReference type="PANTHER" id="PTHR47056:SF1">
    <property type="entry name" value="RHO GUANINE NUCLEOTIDE EXCHANGE FACTOR 39"/>
    <property type="match status" value="1"/>
</dbReference>
<organism evidence="3 4">
    <name type="scientific">Salvator merianae</name>
    <name type="common">Argentine black and white tegu</name>
    <name type="synonym">Tupinambis merianae</name>
    <dbReference type="NCBI Taxonomy" id="96440"/>
    <lineage>
        <taxon>Eukaryota</taxon>
        <taxon>Metazoa</taxon>
        <taxon>Chordata</taxon>
        <taxon>Craniata</taxon>
        <taxon>Vertebrata</taxon>
        <taxon>Euteleostomi</taxon>
        <taxon>Lepidosauria</taxon>
        <taxon>Squamata</taxon>
        <taxon>Bifurcata</taxon>
        <taxon>Unidentata</taxon>
        <taxon>Episquamata</taxon>
        <taxon>Laterata</taxon>
        <taxon>Teiioidea</taxon>
        <taxon>Teiidae</taxon>
        <taxon>Salvator</taxon>
    </lineage>
</organism>
<feature type="region of interest" description="Disordered" evidence="1">
    <location>
        <begin position="1"/>
        <end position="22"/>
    </location>
</feature>
<dbReference type="GO" id="GO:0005085">
    <property type="term" value="F:guanyl-nucleotide exchange factor activity"/>
    <property type="evidence" value="ECO:0007669"/>
    <property type="project" value="InterPro"/>
</dbReference>
<name>A0A8D0DMN7_SALMN</name>
<reference evidence="3" key="2">
    <citation type="submission" date="2025-09" db="UniProtKB">
        <authorList>
            <consortium name="Ensembl"/>
        </authorList>
    </citation>
    <scope>IDENTIFICATION</scope>
</reference>
<evidence type="ECO:0000256" key="1">
    <source>
        <dbReference type="SAM" id="MobiDB-lite"/>
    </source>
</evidence>
<dbReference type="PANTHER" id="PTHR47056">
    <property type="entry name" value="RHO GUANINE NUCLEOTIDE EXCHANGE FACTOR 39"/>
    <property type="match status" value="1"/>
</dbReference>
<dbReference type="InterPro" id="IPR000219">
    <property type="entry name" value="DH_dom"/>
</dbReference>
<dbReference type="AlphaFoldDB" id="A0A8D0DMN7"/>
<evidence type="ECO:0000259" key="2">
    <source>
        <dbReference type="PROSITE" id="PS50010"/>
    </source>
</evidence>
<dbReference type="Ensembl" id="ENSSMRT00000017852.1">
    <property type="protein sequence ID" value="ENSSMRP00000015314.1"/>
    <property type="gene ID" value="ENSSMRG00000011896.1"/>
</dbReference>
<reference evidence="3" key="1">
    <citation type="submission" date="2025-08" db="UniProtKB">
        <authorList>
            <consortium name="Ensembl"/>
        </authorList>
    </citation>
    <scope>IDENTIFICATION</scope>
</reference>
<protein>
    <submittedName>
        <fullName evidence="3">Rho guanine nucleotide exchange factor 39</fullName>
    </submittedName>
</protein>
<dbReference type="GO" id="GO:0005886">
    <property type="term" value="C:plasma membrane"/>
    <property type="evidence" value="ECO:0007669"/>
    <property type="project" value="TreeGrafter"/>
</dbReference>
<dbReference type="SUPFAM" id="SSF48065">
    <property type="entry name" value="DBL homology domain (DH-domain)"/>
    <property type="match status" value="1"/>
</dbReference>
<evidence type="ECO:0000313" key="3">
    <source>
        <dbReference type="Ensembl" id="ENSSMRP00000015314.1"/>
    </source>
</evidence>
<feature type="compositionally biased region" description="Basic residues" evidence="1">
    <location>
        <begin position="1"/>
        <end position="13"/>
    </location>
</feature>
<dbReference type="InterPro" id="IPR042987">
    <property type="entry name" value="ARHGEF39"/>
</dbReference>
<dbReference type="Proteomes" id="UP000694421">
    <property type="component" value="Unplaced"/>
</dbReference>
<dbReference type="GeneTree" id="ENSGT00440000033863"/>
<accession>A0A8D0DMN7</accession>
<keyword evidence="4" id="KW-1185">Reference proteome</keyword>
<evidence type="ECO:0000313" key="4">
    <source>
        <dbReference type="Proteomes" id="UP000694421"/>
    </source>
</evidence>
<sequence length="392" mass="42779">MRGGTGRRSRPSRRTPSSAPACVMSAEQPLPGILEEQRGRWERKRCRTAKELLESEQRYLDRLGLVVTYFVAILKAKGTLRPPEQQTIFGRLEPLYSASRILITHLEKGHLTSGLEHLRHHLVLYLHYAENLEKAQKSLEVVFSSLSGVFVGTGILLVPHRTIRGLVRSATRSAGCVLDSCFQLLGTWDSPGFGITEERRVPGSHWAAFLLLDLQKQLRTNKSFGRFKKLQESRPELQGCRLEDLLALPLRRLRQGPALGCWRVPPGPGNLSLLGECGADAPGAETAERTEDSDPNSRTLVSLRRLANAGAPQGRSSAAQDALSLLGYLGDDQGVPPPPSMEFAQVCLPGHLPAATVHCGESAWPHPEPGRTAQPLLPTPNVAANVLRPGGA</sequence>